<dbReference type="EMBL" id="SPNW01000029">
    <property type="protein sequence ID" value="TIA89250.1"/>
    <property type="molecule type" value="Genomic_DNA"/>
</dbReference>
<dbReference type="InterPro" id="IPR039297">
    <property type="entry name" value="COX7a"/>
</dbReference>
<comment type="caution">
    <text evidence="6">The sequence shown here is derived from an EMBL/GenBank/DDBJ whole genome shotgun (WGS) entry which is preliminary data.</text>
</comment>
<protein>
    <submittedName>
        <fullName evidence="6">Uncharacterized protein</fullName>
    </submittedName>
</protein>
<keyword evidence="3" id="KW-0496">Mitochondrion</keyword>
<comment type="subcellular location">
    <subcellularLocation>
        <location evidence="1">Mitochondrion inner membrane</location>
    </subcellularLocation>
</comment>
<evidence type="ECO:0000256" key="4">
    <source>
        <dbReference type="ARBA" id="ARBA00023136"/>
    </source>
</evidence>
<keyword evidence="7" id="KW-1185">Reference proteome</keyword>
<dbReference type="GO" id="GO:0005743">
    <property type="term" value="C:mitochondrial inner membrane"/>
    <property type="evidence" value="ECO:0007669"/>
    <property type="project" value="UniProtKB-SubCell"/>
</dbReference>
<evidence type="ECO:0000256" key="1">
    <source>
        <dbReference type="ARBA" id="ARBA00004273"/>
    </source>
</evidence>
<keyword evidence="4 5" id="KW-0472">Membrane</keyword>
<evidence type="ECO:0000256" key="2">
    <source>
        <dbReference type="ARBA" id="ARBA00022792"/>
    </source>
</evidence>
<sequence>MFDSLTNRPNLVPQKQRYAQGRTEFTHLKMPRSRLYYYGYLAVFGTGMVLTAGGIKALIQGK</sequence>
<dbReference type="OrthoDB" id="5511599at2759"/>
<keyword evidence="5" id="KW-0812">Transmembrane</keyword>
<evidence type="ECO:0000313" key="7">
    <source>
        <dbReference type="Proteomes" id="UP000310189"/>
    </source>
</evidence>
<reference evidence="6 7" key="1">
    <citation type="submission" date="2019-03" db="EMBL/GenBank/DDBJ databases">
        <title>Sequencing 23 genomes of Wallemia ichthyophaga.</title>
        <authorList>
            <person name="Gostincar C."/>
        </authorList>
    </citation>
    <scope>NUCLEOTIDE SEQUENCE [LARGE SCALE GENOMIC DNA]</scope>
    <source>
        <strain evidence="6 7">EXF-5753</strain>
    </source>
</reference>
<keyword evidence="5" id="KW-1133">Transmembrane helix</keyword>
<proteinExistence type="predicted"/>
<evidence type="ECO:0000256" key="3">
    <source>
        <dbReference type="ARBA" id="ARBA00023128"/>
    </source>
</evidence>
<dbReference type="AlphaFoldDB" id="A0A4T0FMA1"/>
<accession>A0A4T0FMA1</accession>
<gene>
    <name evidence="6" type="ORF">E3P99_02161</name>
</gene>
<evidence type="ECO:0000256" key="5">
    <source>
        <dbReference type="SAM" id="Phobius"/>
    </source>
</evidence>
<dbReference type="Proteomes" id="UP000310189">
    <property type="component" value="Unassembled WGS sequence"/>
</dbReference>
<dbReference type="Pfam" id="PF02238">
    <property type="entry name" value="COX7a"/>
    <property type="match status" value="1"/>
</dbReference>
<evidence type="ECO:0000313" key="6">
    <source>
        <dbReference type="EMBL" id="TIA89250.1"/>
    </source>
</evidence>
<name>A0A4T0FMA1_9BASI</name>
<feature type="transmembrane region" description="Helical" evidence="5">
    <location>
        <begin position="35"/>
        <end position="59"/>
    </location>
</feature>
<organism evidence="6 7">
    <name type="scientific">Wallemia hederae</name>
    <dbReference type="NCBI Taxonomy" id="1540922"/>
    <lineage>
        <taxon>Eukaryota</taxon>
        <taxon>Fungi</taxon>
        <taxon>Dikarya</taxon>
        <taxon>Basidiomycota</taxon>
        <taxon>Wallemiomycotina</taxon>
        <taxon>Wallemiomycetes</taxon>
        <taxon>Wallemiales</taxon>
        <taxon>Wallemiaceae</taxon>
        <taxon>Wallemia</taxon>
    </lineage>
</organism>
<keyword evidence="2" id="KW-0999">Mitochondrion inner membrane</keyword>